<dbReference type="InParanoid" id="A0A1X7VJ09"/>
<evidence type="ECO:0000256" key="2">
    <source>
        <dbReference type="SAM" id="Phobius"/>
    </source>
</evidence>
<keyword evidence="1" id="KW-1015">Disulfide bond</keyword>
<dbReference type="EnsemblMetazoa" id="Aqu2.1.39909_001">
    <property type="protein sequence ID" value="Aqu2.1.39909_001"/>
    <property type="gene ID" value="Aqu2.1.39909"/>
</dbReference>
<dbReference type="InterPro" id="IPR051495">
    <property type="entry name" value="Epithelial_Barrier/Signaling"/>
</dbReference>
<dbReference type="InterPro" id="IPR003886">
    <property type="entry name" value="NIDO_dom"/>
</dbReference>
<dbReference type="PANTHER" id="PTHR13802:SF52">
    <property type="entry name" value="MUCIN-4"/>
    <property type="match status" value="1"/>
</dbReference>
<reference evidence="4" key="1">
    <citation type="submission" date="2017-05" db="UniProtKB">
        <authorList>
            <consortium name="EnsemblMetazoa"/>
        </authorList>
    </citation>
    <scope>IDENTIFICATION</scope>
</reference>
<keyword evidence="2" id="KW-0472">Membrane</keyword>
<organism evidence="4">
    <name type="scientific">Amphimedon queenslandica</name>
    <name type="common">Sponge</name>
    <dbReference type="NCBI Taxonomy" id="400682"/>
    <lineage>
        <taxon>Eukaryota</taxon>
        <taxon>Metazoa</taxon>
        <taxon>Porifera</taxon>
        <taxon>Demospongiae</taxon>
        <taxon>Heteroscleromorpha</taxon>
        <taxon>Haplosclerida</taxon>
        <taxon>Niphatidae</taxon>
        <taxon>Amphimedon</taxon>
    </lineage>
</organism>
<protein>
    <recommendedName>
        <fullName evidence="3">NIDO domain-containing protein</fullName>
    </recommendedName>
</protein>
<evidence type="ECO:0000313" key="4">
    <source>
        <dbReference type="EnsemblMetazoa" id="Aqu2.1.39909_001"/>
    </source>
</evidence>
<proteinExistence type="predicted"/>
<dbReference type="Pfam" id="PF06119">
    <property type="entry name" value="NIDO"/>
    <property type="match status" value="1"/>
</dbReference>
<dbReference type="GO" id="GO:0007160">
    <property type="term" value="P:cell-matrix adhesion"/>
    <property type="evidence" value="ECO:0007669"/>
    <property type="project" value="InterPro"/>
</dbReference>
<dbReference type="eggNOG" id="KOG4291">
    <property type="taxonomic scope" value="Eukaryota"/>
</dbReference>
<name>A0A1X7VJ09_AMPQE</name>
<dbReference type="SMART" id="SM00539">
    <property type="entry name" value="NIDO"/>
    <property type="match status" value="1"/>
</dbReference>
<keyword evidence="2" id="KW-1133">Transmembrane helix</keyword>
<feature type="domain" description="NIDO" evidence="3">
    <location>
        <begin position="134"/>
        <end position="279"/>
    </location>
</feature>
<dbReference type="PANTHER" id="PTHR13802">
    <property type="entry name" value="MUCIN 4-RELATED"/>
    <property type="match status" value="1"/>
</dbReference>
<keyword evidence="2" id="KW-0812">Transmembrane</keyword>
<sequence length="414" mass="46304">MKYQALLYNSGLVKDDDDSISTNGLISLGTSFTNYRPNLFPIATPVIAPYWDDSDLSYGRGEVRYAVITPATNLSLCNQVNDYLSTSTGSSVSVEWILWAYWKDISTNGLISLGTSFTNYRPNLFPIATPVIAPYWDDNDLRVGGEVHYAVMTPATNLSLCNQVNNYLSTSTGRSVSVEWILWAYWKDACPFLINCNNTKPNSFQVVLAFQSTATYAVFIYKCGLIRWTTCKASVGINSGDGYYINHPLSHTDNVTDIDCYNEISGWSNVLYRQDQDMNVSNKSHDVLIIGICFGFSVFLNLVLLLAVVIALRNKCRKKSQSSSSNDPKEDVHIKTEVNAAYEVMQRRSNQTETSNEIQISQNSTYADATNVDETIYDDIPQEIPPEPDTPHLYDDESAAQYKIPSSNVIRTLV</sequence>
<dbReference type="AlphaFoldDB" id="A0A1X7VJ09"/>
<accession>A0A1X7VJ09</accession>
<evidence type="ECO:0000256" key="1">
    <source>
        <dbReference type="ARBA" id="ARBA00023157"/>
    </source>
</evidence>
<feature type="transmembrane region" description="Helical" evidence="2">
    <location>
        <begin position="287"/>
        <end position="312"/>
    </location>
</feature>
<evidence type="ECO:0000259" key="3">
    <source>
        <dbReference type="SMART" id="SM00539"/>
    </source>
</evidence>